<keyword evidence="1" id="KW-0732">Signal</keyword>
<comment type="caution">
    <text evidence="3">The sequence shown here is derived from an EMBL/GenBank/DDBJ whole genome shotgun (WGS) entry which is preliminary data.</text>
</comment>
<dbReference type="Proteomes" id="UP000033352">
    <property type="component" value="Unassembled WGS sequence"/>
</dbReference>
<dbReference type="AlphaFoldDB" id="A0A0F1ARL2"/>
<proteinExistence type="predicted"/>
<dbReference type="PANTHER" id="PTHR37549">
    <property type="entry name" value="LIPOPROTEIN LPRI"/>
    <property type="match status" value="1"/>
</dbReference>
<dbReference type="Gene3D" id="1.20.1270.180">
    <property type="match status" value="1"/>
</dbReference>
<dbReference type="GO" id="GO:0005576">
    <property type="term" value="C:extracellular region"/>
    <property type="evidence" value="ECO:0007669"/>
    <property type="project" value="TreeGrafter"/>
</dbReference>
<dbReference type="InterPro" id="IPR009739">
    <property type="entry name" value="LprI-like_N"/>
</dbReference>
<protein>
    <recommendedName>
        <fullName evidence="2">Lysozyme inhibitor LprI-like N-terminal domain-containing protein</fullName>
    </recommendedName>
</protein>
<reference evidence="3 4" key="1">
    <citation type="submission" date="2015-03" db="EMBL/GenBank/DDBJ databases">
        <authorList>
            <person name="McCorrison J."/>
            <person name="Sanka R."/>
            <person name="Adams M."/>
            <person name="Brinkac L."/>
            <person name="Nierman W."/>
            <person name="Sutton G."/>
            <person name="Nelson K."/>
            <person name="Kiedrowski L."/>
            <person name="Guerrero D."/>
            <person name="Bonomo R."/>
        </authorList>
    </citation>
    <scope>NUCLEOTIDE SEQUENCE [LARGE SCALE GENOMIC DNA]</scope>
    <source>
        <strain evidence="3 4">35699</strain>
    </source>
</reference>
<dbReference type="Pfam" id="PF07007">
    <property type="entry name" value="LprI"/>
    <property type="match status" value="1"/>
</dbReference>
<gene>
    <name evidence="3" type="ORF">SS37_18080</name>
</gene>
<dbReference type="EMBL" id="JZYX01000041">
    <property type="protein sequence ID" value="KJN23615.1"/>
    <property type="molecule type" value="Genomic_DNA"/>
</dbReference>
<name>A0A0F1ARL2_9ENTR</name>
<dbReference type="PANTHER" id="PTHR37549:SF1">
    <property type="entry name" value="LIPOPROTEIN LPRI"/>
    <property type="match status" value="1"/>
</dbReference>
<feature type="domain" description="Lysozyme inhibitor LprI-like N-terminal" evidence="2">
    <location>
        <begin position="28"/>
        <end position="93"/>
    </location>
</feature>
<evidence type="ECO:0000256" key="1">
    <source>
        <dbReference type="SAM" id="SignalP"/>
    </source>
</evidence>
<dbReference type="PATRIC" id="fig|1619248.3.peg.3116"/>
<accession>A0A0F1ARL2</accession>
<dbReference type="OrthoDB" id="5957809at2"/>
<evidence type="ECO:0000259" key="2">
    <source>
        <dbReference type="Pfam" id="PF07007"/>
    </source>
</evidence>
<dbReference type="RefSeq" id="WP_045286225.1">
    <property type="nucleotide sequence ID" value="NZ_JZYX01000041.1"/>
</dbReference>
<feature type="signal peptide" evidence="1">
    <location>
        <begin position="1"/>
        <end position="23"/>
    </location>
</feature>
<feature type="chain" id="PRO_5002448558" description="Lysozyme inhibitor LprI-like N-terminal domain-containing protein" evidence="1">
    <location>
        <begin position="24"/>
        <end position="277"/>
    </location>
</feature>
<sequence>MVNIINKKSLFVLSMMACSTSYAASFDCNKASSDVEKIICSDHKLDRLDDYLSQNYKIAMSPDMPEGSKSKIRESQIAWLNKRNACTDAQCIEKMYSKQIDYLWNECFEHLHGKIEYVKYSEAIDKIKRDLDSQEYNKTHKKPEEVIRELSSKNNNKVQQLGFNDKQLESILYLDGFGSYFEYHTLKECLSLIFELPDLTSLEKINYKGYAGFKIKTTGRPSSGFVFREENGEIYLNGLISGDKVIEATTENDMRELARIFLSYTGYVIDNNNSKDL</sequence>
<evidence type="ECO:0000313" key="4">
    <source>
        <dbReference type="Proteomes" id="UP000033352"/>
    </source>
</evidence>
<dbReference type="InterPro" id="IPR052755">
    <property type="entry name" value="Lysozyme_Inhibitor_LprI"/>
</dbReference>
<organism evidence="3 4">
    <name type="scientific">Enterobacter sichuanensis</name>
    <dbReference type="NCBI Taxonomy" id="2071710"/>
    <lineage>
        <taxon>Bacteria</taxon>
        <taxon>Pseudomonadati</taxon>
        <taxon>Pseudomonadota</taxon>
        <taxon>Gammaproteobacteria</taxon>
        <taxon>Enterobacterales</taxon>
        <taxon>Enterobacteriaceae</taxon>
        <taxon>Enterobacter</taxon>
        <taxon>Enterobacter cloacae complex</taxon>
    </lineage>
</organism>
<evidence type="ECO:0000313" key="3">
    <source>
        <dbReference type="EMBL" id="KJN23615.1"/>
    </source>
</evidence>